<sequence>MCTKNHHDIRQIIYMLKIRDTFKGWELTPIYEKPHKEVARIIREASIFLKFATKEGLARG</sequence>
<dbReference type="Proteomes" id="UP000197781">
    <property type="component" value="Chromosome"/>
</dbReference>
<dbReference type="KEGG" id="bfm:BP422_10035"/>
<name>A0A220MFZ1_9BACL</name>
<dbReference type="AlphaFoldDB" id="A0A220MFZ1"/>
<reference evidence="1 2" key="1">
    <citation type="submission" date="2016-11" db="EMBL/GenBank/DDBJ databases">
        <authorList>
            <person name="Jaros S."/>
            <person name="Januszkiewicz K."/>
            <person name="Wedrychowicz H."/>
        </authorList>
    </citation>
    <scope>NUCLEOTIDE SEQUENCE [LARGE SCALE GENOMIC DNA]</scope>
    <source>
        <strain evidence="1 2">NF2</strain>
    </source>
</reference>
<evidence type="ECO:0000313" key="1">
    <source>
        <dbReference type="EMBL" id="ASJ53852.1"/>
    </source>
</evidence>
<organism evidence="1 2">
    <name type="scientific">Brevibacillus formosus</name>
    <dbReference type="NCBI Taxonomy" id="54913"/>
    <lineage>
        <taxon>Bacteria</taxon>
        <taxon>Bacillati</taxon>
        <taxon>Bacillota</taxon>
        <taxon>Bacilli</taxon>
        <taxon>Bacillales</taxon>
        <taxon>Paenibacillaceae</taxon>
        <taxon>Brevibacillus</taxon>
    </lineage>
</organism>
<accession>A0A220MFZ1</accession>
<gene>
    <name evidence="1" type="ORF">BP422_10035</name>
</gene>
<evidence type="ECO:0000313" key="2">
    <source>
        <dbReference type="Proteomes" id="UP000197781"/>
    </source>
</evidence>
<dbReference type="EMBL" id="CP018145">
    <property type="protein sequence ID" value="ASJ53852.1"/>
    <property type="molecule type" value="Genomic_DNA"/>
</dbReference>
<proteinExistence type="predicted"/>
<protein>
    <submittedName>
        <fullName evidence="1">Uncharacterized protein</fullName>
    </submittedName>
</protein>